<comment type="caution">
    <text evidence="2">The sequence shown here is derived from an EMBL/GenBank/DDBJ whole genome shotgun (WGS) entry which is preliminary data.</text>
</comment>
<dbReference type="Gene3D" id="3.10.180.10">
    <property type="entry name" value="2,3-Dihydroxybiphenyl 1,2-Dioxygenase, domain 1"/>
    <property type="match status" value="1"/>
</dbReference>
<dbReference type="PANTHER" id="PTHR21366">
    <property type="entry name" value="GLYOXALASE FAMILY PROTEIN"/>
    <property type="match status" value="1"/>
</dbReference>
<dbReference type="InterPro" id="IPR004360">
    <property type="entry name" value="Glyas_Fos-R_dOase_dom"/>
</dbReference>
<proteinExistence type="predicted"/>
<evidence type="ECO:0000259" key="1">
    <source>
        <dbReference type="PROSITE" id="PS51819"/>
    </source>
</evidence>
<dbReference type="PROSITE" id="PS51819">
    <property type="entry name" value="VOC"/>
    <property type="match status" value="1"/>
</dbReference>
<organism evidence="2 3">
    <name type="scientific">Pacificimonas aurantium</name>
    <dbReference type="NCBI Taxonomy" id="1250540"/>
    <lineage>
        <taxon>Bacteria</taxon>
        <taxon>Pseudomonadati</taxon>
        <taxon>Pseudomonadota</taxon>
        <taxon>Alphaproteobacteria</taxon>
        <taxon>Sphingomonadales</taxon>
        <taxon>Sphingosinicellaceae</taxon>
        <taxon>Pacificimonas</taxon>
    </lineage>
</organism>
<accession>A0ABS7WNV8</accession>
<protein>
    <submittedName>
        <fullName evidence="2">VOC family protein</fullName>
    </submittedName>
</protein>
<sequence length="192" mass="21302">MMSRTNSSFEFRGVNHIALVCKDMAETVRFYRDTLGMPLMKTLDLPGDGGQHFFFDVGNGDCIAFFWFPRAPERAPGIASPAALPTKGDFSTAHGSLNHIAINISAEKFDEYVDRLVERGVEISAVLNHDHSPTQVSADVNDDTWIRSVYFFDPDGVCLELAAWTMPIDESHVRHDPVDADGRKVEGLVVES</sequence>
<evidence type="ECO:0000313" key="3">
    <source>
        <dbReference type="Proteomes" id="UP000824621"/>
    </source>
</evidence>
<dbReference type="PANTHER" id="PTHR21366:SF31">
    <property type="entry name" value="METALLOTHIOL TRANSFERASE FOSB"/>
    <property type="match status" value="1"/>
</dbReference>
<gene>
    <name evidence="2" type="ORF">KCN53_13240</name>
</gene>
<dbReference type="Proteomes" id="UP000824621">
    <property type="component" value="Unassembled WGS sequence"/>
</dbReference>
<evidence type="ECO:0000313" key="2">
    <source>
        <dbReference type="EMBL" id="MBZ6379595.1"/>
    </source>
</evidence>
<feature type="domain" description="VOC" evidence="1">
    <location>
        <begin position="13"/>
        <end position="164"/>
    </location>
</feature>
<keyword evidence="3" id="KW-1185">Reference proteome</keyword>
<dbReference type="CDD" id="cd06587">
    <property type="entry name" value="VOC"/>
    <property type="match status" value="1"/>
</dbReference>
<dbReference type="InterPro" id="IPR029068">
    <property type="entry name" value="Glyas_Bleomycin-R_OHBP_Dase"/>
</dbReference>
<dbReference type="InterPro" id="IPR037523">
    <property type="entry name" value="VOC_core"/>
</dbReference>
<reference evidence="2 3" key="1">
    <citation type="submission" date="2021-04" db="EMBL/GenBank/DDBJ databases">
        <authorList>
            <person name="Pira H."/>
            <person name="Risdian C."/>
            <person name="Wink J."/>
        </authorList>
    </citation>
    <scope>NUCLEOTIDE SEQUENCE [LARGE SCALE GENOMIC DNA]</scope>
    <source>
        <strain evidence="2 3">DSM 107782</strain>
    </source>
</reference>
<dbReference type="EMBL" id="JAGSGB010000003">
    <property type="protein sequence ID" value="MBZ6379595.1"/>
    <property type="molecule type" value="Genomic_DNA"/>
</dbReference>
<dbReference type="InterPro" id="IPR050383">
    <property type="entry name" value="GlyoxalaseI/FosfomycinResist"/>
</dbReference>
<dbReference type="Pfam" id="PF00903">
    <property type="entry name" value="Glyoxalase"/>
    <property type="match status" value="1"/>
</dbReference>
<name>A0ABS7WNV8_9SPHN</name>
<dbReference type="SUPFAM" id="SSF54593">
    <property type="entry name" value="Glyoxalase/Bleomycin resistance protein/Dihydroxybiphenyl dioxygenase"/>
    <property type="match status" value="1"/>
</dbReference>